<evidence type="ECO:0000313" key="2">
    <source>
        <dbReference type="Proteomes" id="UP001059596"/>
    </source>
</evidence>
<accession>A0A9Q0BNN2</accession>
<proteinExistence type="predicted"/>
<dbReference type="AlphaFoldDB" id="A0A9Q0BNN2"/>
<sequence length="59" mass="5735">MFPITWPGSPRAAAPPPLSFANCGAPPVPSAAACAAAAGGSALELTRSFSSDSKISTAC</sequence>
<evidence type="ECO:0000313" key="1">
    <source>
        <dbReference type="EMBL" id="KAI8038240.1"/>
    </source>
</evidence>
<reference evidence="1" key="1">
    <citation type="journal article" date="2023" name="Genome Biol. Evol.">
        <title>Long-read-based Genome Assembly of Drosophila gunungcola Reveals Fewer Chemosensory Genes in Flower-breeding Species.</title>
        <authorList>
            <person name="Negi A."/>
            <person name="Liao B.Y."/>
            <person name="Yeh S.D."/>
        </authorList>
    </citation>
    <scope>NUCLEOTIDE SEQUENCE</scope>
    <source>
        <strain evidence="1">Sukarami</strain>
    </source>
</reference>
<protein>
    <submittedName>
        <fullName evidence="1">Uncharacterized protein</fullName>
    </submittedName>
</protein>
<organism evidence="1 2">
    <name type="scientific">Drosophila gunungcola</name>
    <name type="common">fruit fly</name>
    <dbReference type="NCBI Taxonomy" id="103775"/>
    <lineage>
        <taxon>Eukaryota</taxon>
        <taxon>Metazoa</taxon>
        <taxon>Ecdysozoa</taxon>
        <taxon>Arthropoda</taxon>
        <taxon>Hexapoda</taxon>
        <taxon>Insecta</taxon>
        <taxon>Pterygota</taxon>
        <taxon>Neoptera</taxon>
        <taxon>Endopterygota</taxon>
        <taxon>Diptera</taxon>
        <taxon>Brachycera</taxon>
        <taxon>Muscomorpha</taxon>
        <taxon>Ephydroidea</taxon>
        <taxon>Drosophilidae</taxon>
        <taxon>Drosophila</taxon>
        <taxon>Sophophora</taxon>
    </lineage>
</organism>
<gene>
    <name evidence="1" type="ORF">M5D96_008929</name>
</gene>
<keyword evidence="2" id="KW-1185">Reference proteome</keyword>
<dbReference type="EMBL" id="JAMKOV010000008">
    <property type="protein sequence ID" value="KAI8038240.1"/>
    <property type="molecule type" value="Genomic_DNA"/>
</dbReference>
<comment type="caution">
    <text evidence="1">The sequence shown here is derived from an EMBL/GenBank/DDBJ whole genome shotgun (WGS) entry which is preliminary data.</text>
</comment>
<dbReference type="Proteomes" id="UP001059596">
    <property type="component" value="Unassembled WGS sequence"/>
</dbReference>
<name>A0A9Q0BNN2_9MUSC</name>